<evidence type="ECO:0000313" key="1">
    <source>
        <dbReference type="EMBL" id="KAH9369117.1"/>
    </source>
</evidence>
<protein>
    <submittedName>
        <fullName evidence="1">Uncharacterized protein</fullName>
    </submittedName>
</protein>
<dbReference type="VEuPathDB" id="VectorBase:HLOH_059054"/>
<proteinExistence type="predicted"/>
<keyword evidence="2" id="KW-1185">Reference proteome</keyword>
<name>A0A9J6G1E7_HAELO</name>
<dbReference type="AlphaFoldDB" id="A0A9J6G1E7"/>
<comment type="caution">
    <text evidence="1">The sequence shown here is derived from an EMBL/GenBank/DDBJ whole genome shotgun (WGS) entry which is preliminary data.</text>
</comment>
<organism evidence="1 2">
    <name type="scientific">Haemaphysalis longicornis</name>
    <name type="common">Bush tick</name>
    <dbReference type="NCBI Taxonomy" id="44386"/>
    <lineage>
        <taxon>Eukaryota</taxon>
        <taxon>Metazoa</taxon>
        <taxon>Ecdysozoa</taxon>
        <taxon>Arthropoda</taxon>
        <taxon>Chelicerata</taxon>
        <taxon>Arachnida</taxon>
        <taxon>Acari</taxon>
        <taxon>Parasitiformes</taxon>
        <taxon>Ixodida</taxon>
        <taxon>Ixodoidea</taxon>
        <taxon>Ixodidae</taxon>
        <taxon>Haemaphysalinae</taxon>
        <taxon>Haemaphysalis</taxon>
    </lineage>
</organism>
<accession>A0A9J6G1E7</accession>
<sequence length="128" mass="14449">MDRSSPPMPNVPDVLQQNCRLLRGCVTELTELFRVAGVPAVLLLQETRGETPIISGYLGYFQPTIEHRMPRGSSETRTEAQVVVFVPRDVPTCLHRHFRTLHQTQRNSGSWCNARTSECDFGVVLRSP</sequence>
<dbReference type="Proteomes" id="UP000821853">
    <property type="component" value="Chromosome 2"/>
</dbReference>
<evidence type="ECO:0000313" key="2">
    <source>
        <dbReference type="Proteomes" id="UP000821853"/>
    </source>
</evidence>
<gene>
    <name evidence="1" type="ORF">HPB48_012780</name>
</gene>
<reference evidence="1 2" key="1">
    <citation type="journal article" date="2020" name="Cell">
        <title>Large-Scale Comparative Analyses of Tick Genomes Elucidate Their Genetic Diversity and Vector Capacities.</title>
        <authorList>
            <consortium name="Tick Genome and Microbiome Consortium (TIGMIC)"/>
            <person name="Jia N."/>
            <person name="Wang J."/>
            <person name="Shi W."/>
            <person name="Du L."/>
            <person name="Sun Y."/>
            <person name="Zhan W."/>
            <person name="Jiang J.F."/>
            <person name="Wang Q."/>
            <person name="Zhang B."/>
            <person name="Ji P."/>
            <person name="Bell-Sakyi L."/>
            <person name="Cui X.M."/>
            <person name="Yuan T.T."/>
            <person name="Jiang B.G."/>
            <person name="Yang W.F."/>
            <person name="Lam T.T."/>
            <person name="Chang Q.C."/>
            <person name="Ding S.J."/>
            <person name="Wang X.J."/>
            <person name="Zhu J.G."/>
            <person name="Ruan X.D."/>
            <person name="Zhao L."/>
            <person name="Wei J.T."/>
            <person name="Ye R.Z."/>
            <person name="Que T.C."/>
            <person name="Du C.H."/>
            <person name="Zhou Y.H."/>
            <person name="Cheng J.X."/>
            <person name="Dai P.F."/>
            <person name="Guo W.B."/>
            <person name="Han X.H."/>
            <person name="Huang E.J."/>
            <person name="Li L.F."/>
            <person name="Wei W."/>
            <person name="Gao Y.C."/>
            <person name="Liu J.Z."/>
            <person name="Shao H.Z."/>
            <person name="Wang X."/>
            <person name="Wang C.C."/>
            <person name="Yang T.C."/>
            <person name="Huo Q.B."/>
            <person name="Li W."/>
            <person name="Chen H.Y."/>
            <person name="Chen S.E."/>
            <person name="Zhou L.G."/>
            <person name="Ni X.B."/>
            <person name="Tian J.H."/>
            <person name="Sheng Y."/>
            <person name="Liu T."/>
            <person name="Pan Y.S."/>
            <person name="Xia L.Y."/>
            <person name="Li J."/>
            <person name="Zhao F."/>
            <person name="Cao W.C."/>
        </authorList>
    </citation>
    <scope>NUCLEOTIDE SEQUENCE [LARGE SCALE GENOMIC DNA]</scope>
    <source>
        <strain evidence="1">HaeL-2018</strain>
    </source>
</reference>
<dbReference type="EMBL" id="JABSTR010000004">
    <property type="protein sequence ID" value="KAH9369117.1"/>
    <property type="molecule type" value="Genomic_DNA"/>
</dbReference>